<evidence type="ECO:0000256" key="5">
    <source>
        <dbReference type="ARBA" id="ARBA00023157"/>
    </source>
</evidence>
<evidence type="ECO:0000256" key="1">
    <source>
        <dbReference type="ARBA" id="ARBA00022714"/>
    </source>
</evidence>
<dbReference type="RefSeq" id="WP_205121760.1">
    <property type="nucleotide sequence ID" value="NZ_JAFBCM010000001.1"/>
</dbReference>
<keyword evidence="4" id="KW-0411">Iron-sulfur</keyword>
<evidence type="ECO:0000259" key="6">
    <source>
        <dbReference type="PROSITE" id="PS51296"/>
    </source>
</evidence>
<evidence type="ECO:0000313" key="8">
    <source>
        <dbReference type="Proteomes" id="UP001595699"/>
    </source>
</evidence>
<protein>
    <submittedName>
        <fullName evidence="7">FAD-dependent oxidoreductase</fullName>
    </submittedName>
</protein>
<keyword evidence="3" id="KW-0408">Iron</keyword>
<comment type="caution">
    <text evidence="7">The sequence shown here is derived from an EMBL/GenBank/DDBJ whole genome shotgun (WGS) entry which is preliminary data.</text>
</comment>
<dbReference type="InterPro" id="IPR036188">
    <property type="entry name" value="FAD/NAD-bd_sf"/>
</dbReference>
<keyword evidence="8" id="KW-1185">Reference proteome</keyword>
<dbReference type="InterPro" id="IPR005805">
    <property type="entry name" value="Rieske_Fe-S_prot_C"/>
</dbReference>
<dbReference type="SUPFAM" id="SSF50022">
    <property type="entry name" value="ISP domain"/>
    <property type="match status" value="1"/>
</dbReference>
<dbReference type="PANTHER" id="PTHR13847">
    <property type="entry name" value="SARCOSINE DEHYDROGENASE-RELATED"/>
    <property type="match status" value="1"/>
</dbReference>
<gene>
    <name evidence="7" type="ORF">ACFOUW_33030</name>
</gene>
<accession>A0ABV7YNU7</accession>
<dbReference type="PROSITE" id="PS51296">
    <property type="entry name" value="RIESKE"/>
    <property type="match status" value="1"/>
</dbReference>
<evidence type="ECO:0000256" key="2">
    <source>
        <dbReference type="ARBA" id="ARBA00022723"/>
    </source>
</evidence>
<name>A0ABV7YNU7_9ACTN</name>
<dbReference type="Pfam" id="PF01266">
    <property type="entry name" value="DAO"/>
    <property type="match status" value="1"/>
</dbReference>
<dbReference type="Pfam" id="PF00355">
    <property type="entry name" value="Rieske"/>
    <property type="match status" value="1"/>
</dbReference>
<dbReference type="Gene3D" id="3.30.9.10">
    <property type="entry name" value="D-Amino Acid Oxidase, subunit A, domain 2"/>
    <property type="match status" value="1"/>
</dbReference>
<dbReference type="InterPro" id="IPR017941">
    <property type="entry name" value="Rieske_2Fe-2S"/>
</dbReference>
<dbReference type="PANTHER" id="PTHR13847:SF274">
    <property type="entry name" value="RIESKE 2FE-2S IRON-SULFUR PROTEIN YHFW-RELATED"/>
    <property type="match status" value="1"/>
</dbReference>
<reference evidence="8" key="1">
    <citation type="journal article" date="2019" name="Int. J. Syst. Evol. Microbiol.">
        <title>The Global Catalogue of Microorganisms (GCM) 10K type strain sequencing project: providing services to taxonomists for standard genome sequencing and annotation.</title>
        <authorList>
            <consortium name="The Broad Institute Genomics Platform"/>
            <consortium name="The Broad Institute Genome Sequencing Center for Infectious Disease"/>
            <person name="Wu L."/>
            <person name="Ma J."/>
        </authorList>
    </citation>
    <scope>NUCLEOTIDE SEQUENCE [LARGE SCALE GENOMIC DNA]</scope>
    <source>
        <strain evidence="8">CGMCC 4.7241</strain>
    </source>
</reference>
<keyword evidence="2" id="KW-0479">Metal-binding</keyword>
<keyword evidence="1" id="KW-0001">2Fe-2S</keyword>
<dbReference type="InterPro" id="IPR036922">
    <property type="entry name" value="Rieske_2Fe-2S_sf"/>
</dbReference>
<evidence type="ECO:0000256" key="3">
    <source>
        <dbReference type="ARBA" id="ARBA00023004"/>
    </source>
</evidence>
<dbReference type="Gene3D" id="3.50.50.60">
    <property type="entry name" value="FAD/NAD(P)-binding domain"/>
    <property type="match status" value="1"/>
</dbReference>
<dbReference type="Proteomes" id="UP001595699">
    <property type="component" value="Unassembled WGS sequence"/>
</dbReference>
<sequence>MWLPLERPTYSALTSDIDVDLAVVGGGWVGLHVAYLAQRDGAQVAVVEAAEIASGTTGYSTAKLTSQHGFIYDALETRHTVEVAEQYATANVAGIDLVTGLVDELGISCDLTRAPAWAYTLEPTRRDEVASEADAARRLGLPAHLDETIDLPFEIAAAVRFDGQYHLDPVRYLNELAEAFVSAGGTIYEHSRATSVDELRDQSVNISVERISDRGLGHSSVRANQAVVTTLLPLGSLGGYFAKTRPIGAYGIAVRLRNAAPAGMTIQIEPPNWSTRPWLAAGPTGMIVVGNGHQVGKTDDAAYRSDELAAWTHNTFEVETIEHRWFAHDYSTPDLLPYVGYSPTSTAILVATGFRKWGLSNGAAAALMLTDHLAGRENSWAAPFNAGRIGDAKAVGKLVTGGFHVGKEFIAGRLGNDHPTCTHLGCPLHWNAPDSTWDCYCHGSRFDSTGAVLTGPAVNSLKLDTDK</sequence>
<dbReference type="EMBL" id="JBHRZH010000042">
    <property type="protein sequence ID" value="MFC3765699.1"/>
    <property type="molecule type" value="Genomic_DNA"/>
</dbReference>
<dbReference type="InterPro" id="IPR006076">
    <property type="entry name" value="FAD-dep_OxRdtase"/>
</dbReference>
<proteinExistence type="predicted"/>
<feature type="domain" description="Rieske" evidence="6">
    <location>
        <begin position="418"/>
        <end position="467"/>
    </location>
</feature>
<keyword evidence="5" id="KW-1015">Disulfide bond</keyword>
<dbReference type="PRINTS" id="PR00162">
    <property type="entry name" value="RIESKE"/>
</dbReference>
<evidence type="ECO:0000313" key="7">
    <source>
        <dbReference type="EMBL" id="MFC3765699.1"/>
    </source>
</evidence>
<dbReference type="SUPFAM" id="SSF51905">
    <property type="entry name" value="FAD/NAD(P)-binding domain"/>
    <property type="match status" value="1"/>
</dbReference>
<evidence type="ECO:0000256" key="4">
    <source>
        <dbReference type="ARBA" id="ARBA00023014"/>
    </source>
</evidence>
<organism evidence="7 8">
    <name type="scientific">Tenggerimyces flavus</name>
    <dbReference type="NCBI Taxonomy" id="1708749"/>
    <lineage>
        <taxon>Bacteria</taxon>
        <taxon>Bacillati</taxon>
        <taxon>Actinomycetota</taxon>
        <taxon>Actinomycetes</taxon>
        <taxon>Propionibacteriales</taxon>
        <taxon>Nocardioidaceae</taxon>
        <taxon>Tenggerimyces</taxon>
    </lineage>
</organism>
<dbReference type="Gene3D" id="2.102.10.10">
    <property type="entry name" value="Rieske [2Fe-2S] iron-sulphur domain"/>
    <property type="match status" value="1"/>
</dbReference>